<dbReference type="GO" id="GO:0071949">
    <property type="term" value="F:FAD binding"/>
    <property type="evidence" value="ECO:0007669"/>
    <property type="project" value="InterPro"/>
</dbReference>
<dbReference type="GO" id="GO:0010181">
    <property type="term" value="F:FMN binding"/>
    <property type="evidence" value="ECO:0007669"/>
    <property type="project" value="InterPro"/>
</dbReference>
<name>A0A160TSB7_9ZZZZ</name>
<dbReference type="Gene3D" id="3.50.50.60">
    <property type="entry name" value="FAD/NAD(P)-binding domain"/>
    <property type="match status" value="1"/>
</dbReference>
<reference evidence="3" key="1">
    <citation type="submission" date="2015-10" db="EMBL/GenBank/DDBJ databases">
        <authorList>
            <person name="Gilbert D.G."/>
        </authorList>
    </citation>
    <scope>NUCLEOTIDE SEQUENCE</scope>
</reference>
<dbReference type="EC" id="1.14.13.40" evidence="3"/>
<feature type="domain" description="NADH:flavin oxidoreductase/NADH oxidase N-terminal" evidence="1">
    <location>
        <begin position="408"/>
        <end position="744"/>
    </location>
</feature>
<keyword evidence="3" id="KW-0560">Oxidoreductase</keyword>
<gene>
    <name evidence="3" type="ORF">MGWOODY_XGa247</name>
</gene>
<dbReference type="AlphaFoldDB" id="A0A160TSB7"/>
<proteinExistence type="predicted"/>
<dbReference type="PRINTS" id="PR00420">
    <property type="entry name" value="RNGMNOXGNASE"/>
</dbReference>
<dbReference type="InterPro" id="IPR044152">
    <property type="entry name" value="YqjM-like"/>
</dbReference>
<dbReference type="SUPFAM" id="SSF51395">
    <property type="entry name" value="FMN-linked oxidoreductases"/>
    <property type="match status" value="1"/>
</dbReference>
<dbReference type="SUPFAM" id="SSF51905">
    <property type="entry name" value="FAD/NAD(P)-binding domain"/>
    <property type="match status" value="1"/>
</dbReference>
<dbReference type="InterPro" id="IPR013785">
    <property type="entry name" value="Aldolase_TIM"/>
</dbReference>
<dbReference type="GO" id="GO:0050661">
    <property type="term" value="F:NADP binding"/>
    <property type="evidence" value="ECO:0007669"/>
    <property type="project" value="InterPro"/>
</dbReference>
<dbReference type="InterPro" id="IPR036188">
    <property type="entry name" value="FAD/NAD-bd_sf"/>
</dbReference>
<dbReference type="Pfam" id="PF01494">
    <property type="entry name" value="FAD_binding_3"/>
    <property type="match status" value="1"/>
</dbReference>
<evidence type="ECO:0000259" key="2">
    <source>
        <dbReference type="Pfam" id="PF01494"/>
    </source>
</evidence>
<accession>A0A160TSB7</accession>
<dbReference type="PANTHER" id="PTHR43303:SF3">
    <property type="entry name" value="BLR3436 PROTEIN"/>
    <property type="match status" value="1"/>
</dbReference>
<dbReference type="CDD" id="cd02932">
    <property type="entry name" value="OYE_YqiM_FMN"/>
    <property type="match status" value="1"/>
</dbReference>
<keyword evidence="3" id="KW-0503">Monooxygenase</keyword>
<dbReference type="GO" id="GO:0018673">
    <property type="term" value="F:anthraniloyl-CoA monooxygenase activity"/>
    <property type="evidence" value="ECO:0007669"/>
    <property type="project" value="UniProtKB-EC"/>
</dbReference>
<evidence type="ECO:0000259" key="1">
    <source>
        <dbReference type="Pfam" id="PF00724"/>
    </source>
</evidence>
<dbReference type="InterPro" id="IPR002938">
    <property type="entry name" value="FAD-bd"/>
</dbReference>
<protein>
    <submittedName>
        <fullName evidence="3">Anthraniloyl-CoA monooxygenase</fullName>
        <ecNumber evidence="3">1.14.13.40</ecNumber>
    </submittedName>
</protein>
<sequence length="775" mass="86825">MPTAAISLQRPLKIACVGGGPAGLYFALLMKKQQPRHEVTVYERNVADDTFGWGVVFSDQTLGHFSEADPESQASILQSFAHWDDIEIQFRNRTIRSTGHGFCGISRLKLLQILQNRCTDLGVTLEMGREIKSVSELDEADLIVATDGVNSIIRQEFSNHFKPEIDERKNRFIWLGTHKVFDAFSFLFVESEWGWFQAHAYRFDAKTSTFIVETSQDCWRRAGLDCMTEDESIAFVESLFSEFLDGQSLMSRSAHLRGSAAWLCFKRVSNRNWVKDNIVLMGDAAHTAHFSIGSGTKLAMEDAIALAHLLNESDDRSIPQVLEQYESERKIEVLKIQSAARNSTEWFENVDRYTALPPEQFAYSLLTRSQRVSHEGLRQRDRVYLDHIESWFSQQADRVGSLVAVPPMFTPFSLRDMHLVNRVVVSPMAMYSAVDGVPGDFYLVHLGTRALGGAGLIFSEMTVVSPGGRITPGCAGIWNDEQGASWQRIVAFVHEHSQAKVCLQLGHSGPKGSTRLGWEGMDVPLERDNWGLLAASPIPWSADNQVPRAASRFDMDRVVAEFVAAAKRGVDAGFDMIELHAAHGYLLSSFISPLTNQRTDEYGGCLDNRIRFPLEVFREVRRVWPQARPMSVRLSVTDWHKDGLTDVEGVAVAQAFKNEGVDLIDVSTGQTSTQADPVYGRMYQVPFADRIRNEIGVATLAVGNIFEADHVNSILASGRADLVALARPHLSDPFWTLRAAAELNYDSQAWPPQYLAGRDQQHRNLDRTGQLLRQI</sequence>
<dbReference type="InterPro" id="IPR001155">
    <property type="entry name" value="OxRdtase_FMN_N"/>
</dbReference>
<feature type="domain" description="FAD-binding" evidence="2">
    <location>
        <begin position="14"/>
        <end position="330"/>
    </location>
</feature>
<organism evidence="3">
    <name type="scientific">hydrothermal vent metagenome</name>
    <dbReference type="NCBI Taxonomy" id="652676"/>
    <lineage>
        <taxon>unclassified sequences</taxon>
        <taxon>metagenomes</taxon>
        <taxon>ecological metagenomes</taxon>
    </lineage>
</organism>
<dbReference type="EMBL" id="CZRL01000073">
    <property type="protein sequence ID" value="CUS51884.1"/>
    <property type="molecule type" value="Genomic_DNA"/>
</dbReference>
<dbReference type="Gene3D" id="3.20.20.70">
    <property type="entry name" value="Aldolase class I"/>
    <property type="match status" value="1"/>
</dbReference>
<evidence type="ECO:0000313" key="3">
    <source>
        <dbReference type="EMBL" id="CUS51884.1"/>
    </source>
</evidence>
<dbReference type="Gene3D" id="3.30.9.20">
    <property type="match status" value="1"/>
</dbReference>
<dbReference type="Pfam" id="PF00724">
    <property type="entry name" value="Oxidored_FMN"/>
    <property type="match status" value="1"/>
</dbReference>
<dbReference type="GO" id="GO:0003959">
    <property type="term" value="F:NADPH dehydrogenase activity"/>
    <property type="evidence" value="ECO:0007669"/>
    <property type="project" value="InterPro"/>
</dbReference>
<dbReference type="NCBIfam" id="NF006101">
    <property type="entry name" value="PRK08255.1"/>
    <property type="match status" value="1"/>
</dbReference>
<dbReference type="PANTHER" id="PTHR43303">
    <property type="entry name" value="NADPH DEHYDROGENASE C23G7.10C-RELATED"/>
    <property type="match status" value="1"/>
</dbReference>